<dbReference type="EMBL" id="CAVLGL010000046">
    <property type="protein sequence ID" value="CAK1582609.1"/>
    <property type="molecule type" value="Genomic_DNA"/>
</dbReference>
<organism evidence="2 3">
    <name type="scientific">Parnassius mnemosyne</name>
    <name type="common">clouded apollo</name>
    <dbReference type="NCBI Taxonomy" id="213953"/>
    <lineage>
        <taxon>Eukaryota</taxon>
        <taxon>Metazoa</taxon>
        <taxon>Ecdysozoa</taxon>
        <taxon>Arthropoda</taxon>
        <taxon>Hexapoda</taxon>
        <taxon>Insecta</taxon>
        <taxon>Pterygota</taxon>
        <taxon>Neoptera</taxon>
        <taxon>Endopterygota</taxon>
        <taxon>Lepidoptera</taxon>
        <taxon>Glossata</taxon>
        <taxon>Ditrysia</taxon>
        <taxon>Papilionoidea</taxon>
        <taxon>Papilionidae</taxon>
        <taxon>Parnassiinae</taxon>
        <taxon>Parnassini</taxon>
        <taxon>Parnassius</taxon>
        <taxon>Driopa</taxon>
    </lineage>
</organism>
<evidence type="ECO:0000256" key="1">
    <source>
        <dbReference type="SAM" id="MobiDB-lite"/>
    </source>
</evidence>
<feature type="region of interest" description="Disordered" evidence="1">
    <location>
        <begin position="1"/>
        <end position="33"/>
    </location>
</feature>
<sequence length="79" mass="9176">MSNSVSISQIESSSTSEKKKHRRARYTNKTRKKQLKNAIITYQQNNIDSHRSAVANYQHSNLEIHRAAVFRHERNNPGI</sequence>
<keyword evidence="3" id="KW-1185">Reference proteome</keyword>
<accession>A0AAV1KL65</accession>
<feature type="compositionally biased region" description="Low complexity" evidence="1">
    <location>
        <begin position="1"/>
        <end position="15"/>
    </location>
</feature>
<feature type="compositionally biased region" description="Basic residues" evidence="1">
    <location>
        <begin position="18"/>
        <end position="33"/>
    </location>
</feature>
<reference evidence="2 3" key="1">
    <citation type="submission" date="2023-11" db="EMBL/GenBank/DDBJ databases">
        <authorList>
            <person name="Hedman E."/>
            <person name="Englund M."/>
            <person name="Stromberg M."/>
            <person name="Nyberg Akerstrom W."/>
            <person name="Nylinder S."/>
            <person name="Jareborg N."/>
            <person name="Kallberg Y."/>
            <person name="Kronander E."/>
        </authorList>
    </citation>
    <scope>NUCLEOTIDE SEQUENCE [LARGE SCALE GENOMIC DNA]</scope>
</reference>
<dbReference type="Proteomes" id="UP001314205">
    <property type="component" value="Unassembled WGS sequence"/>
</dbReference>
<name>A0AAV1KL65_9NEOP</name>
<evidence type="ECO:0000313" key="2">
    <source>
        <dbReference type="EMBL" id="CAK1582609.1"/>
    </source>
</evidence>
<proteinExistence type="predicted"/>
<evidence type="ECO:0000313" key="3">
    <source>
        <dbReference type="Proteomes" id="UP001314205"/>
    </source>
</evidence>
<protein>
    <submittedName>
        <fullName evidence="2">Uncharacterized protein</fullName>
    </submittedName>
</protein>
<gene>
    <name evidence="2" type="ORF">PARMNEM_LOCUS4113</name>
</gene>
<comment type="caution">
    <text evidence="2">The sequence shown here is derived from an EMBL/GenBank/DDBJ whole genome shotgun (WGS) entry which is preliminary data.</text>
</comment>
<dbReference type="AlphaFoldDB" id="A0AAV1KL65"/>